<sequence>MPRRAPEDTEKKDFLRQLINEKKEKHTRKWEMNERKKMDEMIRQEIERNSAALEARVMTRIGRQYLVSRDEARREELRSPVVRTLASAYKGKDYGDYSDKGLKEIEDEIAMLYELREKKRKGKMTMDGSQRGFQRPLFRSDKGSLDDLPASGETSKQGEGRGRTKVAAGSGTEGVLTFVLAQRKLLMVKNKDQLKVICGHQGVQYTTKAPTIEKIIEVRTKLAYEGLVFVPATPGSRLEEEHTPLK</sequence>
<protein>
    <submittedName>
        <fullName evidence="2">Uncharacterized protein</fullName>
    </submittedName>
</protein>
<proteinExistence type="predicted"/>
<accession>A0A388M2Z0</accession>
<comment type="caution">
    <text evidence="2">The sequence shown here is derived from an EMBL/GenBank/DDBJ whole genome shotgun (WGS) entry which is preliminary data.</text>
</comment>
<keyword evidence="3" id="KW-1185">Reference proteome</keyword>
<gene>
    <name evidence="2" type="ORF">CBR_g48557</name>
</gene>
<feature type="region of interest" description="Disordered" evidence="1">
    <location>
        <begin position="121"/>
        <end position="167"/>
    </location>
</feature>
<dbReference type="EMBL" id="BFEA01000705">
    <property type="protein sequence ID" value="GBG88947.1"/>
    <property type="molecule type" value="Genomic_DNA"/>
</dbReference>
<evidence type="ECO:0000256" key="1">
    <source>
        <dbReference type="SAM" id="MobiDB-lite"/>
    </source>
</evidence>
<organism evidence="2 3">
    <name type="scientific">Chara braunii</name>
    <name type="common">Braun's stonewort</name>
    <dbReference type="NCBI Taxonomy" id="69332"/>
    <lineage>
        <taxon>Eukaryota</taxon>
        <taxon>Viridiplantae</taxon>
        <taxon>Streptophyta</taxon>
        <taxon>Charophyceae</taxon>
        <taxon>Charales</taxon>
        <taxon>Characeae</taxon>
        <taxon>Chara</taxon>
    </lineage>
</organism>
<dbReference type="Gramene" id="GBG88947">
    <property type="protein sequence ID" value="GBG88947"/>
    <property type="gene ID" value="CBR_g48557"/>
</dbReference>
<name>A0A388M2Z0_CHABU</name>
<reference evidence="2 3" key="1">
    <citation type="journal article" date="2018" name="Cell">
        <title>The Chara Genome: Secondary Complexity and Implications for Plant Terrestrialization.</title>
        <authorList>
            <person name="Nishiyama T."/>
            <person name="Sakayama H."/>
            <person name="Vries J.D."/>
            <person name="Buschmann H."/>
            <person name="Saint-Marcoux D."/>
            <person name="Ullrich K.K."/>
            <person name="Haas F.B."/>
            <person name="Vanderstraeten L."/>
            <person name="Becker D."/>
            <person name="Lang D."/>
            <person name="Vosolsobe S."/>
            <person name="Rombauts S."/>
            <person name="Wilhelmsson P.K.I."/>
            <person name="Janitza P."/>
            <person name="Kern R."/>
            <person name="Heyl A."/>
            <person name="Rumpler F."/>
            <person name="Villalobos L.I.A.C."/>
            <person name="Clay J.M."/>
            <person name="Skokan R."/>
            <person name="Toyoda A."/>
            <person name="Suzuki Y."/>
            <person name="Kagoshima H."/>
            <person name="Schijlen E."/>
            <person name="Tajeshwar N."/>
            <person name="Catarino B."/>
            <person name="Hetherington A.J."/>
            <person name="Saltykova A."/>
            <person name="Bonnot C."/>
            <person name="Breuninger H."/>
            <person name="Symeonidi A."/>
            <person name="Radhakrishnan G.V."/>
            <person name="Van Nieuwerburgh F."/>
            <person name="Deforce D."/>
            <person name="Chang C."/>
            <person name="Karol K.G."/>
            <person name="Hedrich R."/>
            <person name="Ulvskov P."/>
            <person name="Glockner G."/>
            <person name="Delwiche C.F."/>
            <person name="Petrasek J."/>
            <person name="Van de Peer Y."/>
            <person name="Friml J."/>
            <person name="Beilby M."/>
            <person name="Dolan L."/>
            <person name="Kohara Y."/>
            <person name="Sugano S."/>
            <person name="Fujiyama A."/>
            <person name="Delaux P.-M."/>
            <person name="Quint M."/>
            <person name="TheiBen G."/>
            <person name="Hagemann M."/>
            <person name="Harholt J."/>
            <person name="Dunand C."/>
            <person name="Zachgo S."/>
            <person name="Langdale J."/>
            <person name="Maumus F."/>
            <person name="Straeten D.V.D."/>
            <person name="Gould S.B."/>
            <person name="Rensing S.A."/>
        </authorList>
    </citation>
    <scope>NUCLEOTIDE SEQUENCE [LARGE SCALE GENOMIC DNA]</scope>
    <source>
        <strain evidence="2 3">S276</strain>
    </source>
</reference>
<evidence type="ECO:0000313" key="3">
    <source>
        <dbReference type="Proteomes" id="UP000265515"/>
    </source>
</evidence>
<evidence type="ECO:0000313" key="2">
    <source>
        <dbReference type="EMBL" id="GBG88947.1"/>
    </source>
</evidence>
<dbReference type="AlphaFoldDB" id="A0A388M2Z0"/>
<dbReference type="Proteomes" id="UP000265515">
    <property type="component" value="Unassembled WGS sequence"/>
</dbReference>